<evidence type="ECO:0000313" key="2">
    <source>
        <dbReference type="Proteomes" id="UP001453229"/>
    </source>
</evidence>
<accession>A0ABZ3CWR1</accession>
<protein>
    <submittedName>
        <fullName evidence="1">Uncharacterized protein</fullName>
    </submittedName>
</protein>
<dbReference type="Proteomes" id="UP001453229">
    <property type="component" value="Chromosome"/>
</dbReference>
<name>A0ABZ3CWR1_9GAMM</name>
<organism evidence="1 2">
    <name type="scientific">Salinicola lusitanus</name>
    <dbReference type="NCBI Taxonomy" id="1949085"/>
    <lineage>
        <taxon>Bacteria</taxon>
        <taxon>Pseudomonadati</taxon>
        <taxon>Pseudomonadota</taxon>
        <taxon>Gammaproteobacteria</taxon>
        <taxon>Oceanospirillales</taxon>
        <taxon>Halomonadaceae</taxon>
        <taxon>Salinicola</taxon>
    </lineage>
</organism>
<proteinExistence type="predicted"/>
<dbReference type="EMBL" id="CP151919">
    <property type="protein sequence ID" value="XAD55645.1"/>
    <property type="molecule type" value="Genomic_DNA"/>
</dbReference>
<evidence type="ECO:0000313" key="1">
    <source>
        <dbReference type="EMBL" id="XAD55645.1"/>
    </source>
</evidence>
<keyword evidence="2" id="KW-1185">Reference proteome</keyword>
<reference evidence="1 2" key="1">
    <citation type="submission" date="2024-04" db="EMBL/GenBank/DDBJ databases">
        <title>Salinicola lusitanus LLJ914,a marine bacterium isolated from the Okinawa Trough.</title>
        <authorList>
            <person name="Li J."/>
        </authorList>
    </citation>
    <scope>NUCLEOTIDE SEQUENCE [LARGE SCALE GENOMIC DNA]</scope>
    <source>
        <strain evidence="1 2">LLJ914</strain>
    </source>
</reference>
<dbReference type="RefSeq" id="WP_342595966.1">
    <property type="nucleotide sequence ID" value="NZ_CP151919.1"/>
</dbReference>
<gene>
    <name evidence="1" type="ORF">AAGT95_06620</name>
</gene>
<sequence length="109" mass="11773">MTTVTRHCLICGSRVLISREEAGGVVVVLGIFAGLARGIRRVARTQSKETSSAKSEAGLPELEVCLAGVNEVSASKDSVASFRDDVIRHHFVGQQYLCLRCGARQNRTN</sequence>